<evidence type="ECO:0000313" key="2">
    <source>
        <dbReference type="EMBL" id="TWT91274.1"/>
    </source>
</evidence>
<dbReference type="OrthoDB" id="9806017at2"/>
<comment type="caution">
    <text evidence="2">The sequence shown here is derived from an EMBL/GenBank/DDBJ whole genome shotgun (WGS) entry which is preliminary data.</text>
</comment>
<dbReference type="InterPro" id="IPR001109">
    <property type="entry name" value="Hydrogenase_HupF/HypC"/>
</dbReference>
<proteinExistence type="inferred from homology"/>
<dbReference type="GO" id="GO:0051604">
    <property type="term" value="P:protein maturation"/>
    <property type="evidence" value="ECO:0007669"/>
    <property type="project" value="TreeGrafter"/>
</dbReference>
<dbReference type="PANTHER" id="PTHR35177:SF2">
    <property type="entry name" value="HYDROGENASE MATURATION FACTOR HYBG"/>
    <property type="match status" value="1"/>
</dbReference>
<protein>
    <submittedName>
        <fullName evidence="2">Hydrogenase isoenzymes formation protein HypC</fullName>
    </submittedName>
</protein>
<dbReference type="Gene3D" id="2.30.30.140">
    <property type="match status" value="1"/>
</dbReference>
<dbReference type="PRINTS" id="PR00445">
    <property type="entry name" value="HUPFHYPC"/>
</dbReference>
<dbReference type="Pfam" id="PF01455">
    <property type="entry name" value="HupF_HypC"/>
    <property type="match status" value="1"/>
</dbReference>
<dbReference type="PANTHER" id="PTHR35177">
    <property type="entry name" value="HYDROGENASE MATURATION FACTOR HYBG"/>
    <property type="match status" value="1"/>
</dbReference>
<dbReference type="NCBIfam" id="TIGR00074">
    <property type="entry name" value="hypC_hupF"/>
    <property type="match status" value="1"/>
</dbReference>
<reference evidence="2 3" key="1">
    <citation type="submission" date="2019-02" db="EMBL/GenBank/DDBJ databases">
        <title>Deep-cultivation of Planctomycetes and their phenomic and genomic characterization uncovers novel biology.</title>
        <authorList>
            <person name="Wiegand S."/>
            <person name="Jogler M."/>
            <person name="Boedeker C."/>
            <person name="Pinto D."/>
            <person name="Vollmers J."/>
            <person name="Rivas-Marin E."/>
            <person name="Kohn T."/>
            <person name="Peeters S.H."/>
            <person name="Heuer A."/>
            <person name="Rast P."/>
            <person name="Oberbeckmann S."/>
            <person name="Bunk B."/>
            <person name="Jeske O."/>
            <person name="Meyerdierks A."/>
            <person name="Storesund J.E."/>
            <person name="Kallscheuer N."/>
            <person name="Luecker S."/>
            <person name="Lage O.M."/>
            <person name="Pohl T."/>
            <person name="Merkel B.J."/>
            <person name="Hornburger P."/>
            <person name="Mueller R.-W."/>
            <person name="Bruemmer F."/>
            <person name="Labrenz M."/>
            <person name="Spormann A.M."/>
            <person name="Op Den Camp H."/>
            <person name="Overmann J."/>
            <person name="Amann R."/>
            <person name="Jetten M.S.M."/>
            <person name="Mascher T."/>
            <person name="Medema M.H."/>
            <person name="Devos D.P."/>
            <person name="Kaster A.-K."/>
            <person name="Ovreas L."/>
            <person name="Rohde M."/>
            <person name="Galperin M.Y."/>
            <person name="Jogler C."/>
        </authorList>
    </citation>
    <scope>NUCLEOTIDE SEQUENCE [LARGE SCALE GENOMIC DNA]</scope>
    <source>
        <strain evidence="2 3">Pla52n</strain>
    </source>
</reference>
<name>A0A5C5ZUP4_9BACT</name>
<organism evidence="2 3">
    <name type="scientific">Stieleria varia</name>
    <dbReference type="NCBI Taxonomy" id="2528005"/>
    <lineage>
        <taxon>Bacteria</taxon>
        <taxon>Pseudomonadati</taxon>
        <taxon>Planctomycetota</taxon>
        <taxon>Planctomycetia</taxon>
        <taxon>Pirellulales</taxon>
        <taxon>Pirellulaceae</taxon>
        <taxon>Stieleria</taxon>
    </lineage>
</organism>
<comment type="similarity">
    <text evidence="1">Belongs to the HupF/HypC family.</text>
</comment>
<keyword evidence="3" id="KW-1185">Reference proteome</keyword>
<evidence type="ECO:0000313" key="3">
    <source>
        <dbReference type="Proteomes" id="UP000320176"/>
    </source>
</evidence>
<dbReference type="RefSeq" id="WP_146523573.1">
    <property type="nucleotide sequence ID" value="NZ_CP151726.1"/>
</dbReference>
<gene>
    <name evidence="2" type="primary">hypC</name>
    <name evidence="2" type="ORF">Pla52n_66860</name>
</gene>
<dbReference type="AlphaFoldDB" id="A0A5C5ZUP4"/>
<dbReference type="GO" id="GO:0005506">
    <property type="term" value="F:iron ion binding"/>
    <property type="evidence" value="ECO:0007669"/>
    <property type="project" value="TreeGrafter"/>
</dbReference>
<dbReference type="EMBL" id="SJPN01000018">
    <property type="protein sequence ID" value="TWT91274.1"/>
    <property type="molecule type" value="Genomic_DNA"/>
</dbReference>
<dbReference type="SUPFAM" id="SSF159127">
    <property type="entry name" value="HupF/HypC-like"/>
    <property type="match status" value="1"/>
</dbReference>
<dbReference type="InterPro" id="IPR019812">
    <property type="entry name" value="Hydgase_assmbl_chp_CS"/>
</dbReference>
<dbReference type="GO" id="GO:1902670">
    <property type="term" value="F:carbon dioxide binding"/>
    <property type="evidence" value="ECO:0007669"/>
    <property type="project" value="TreeGrafter"/>
</dbReference>
<dbReference type="Proteomes" id="UP000320176">
    <property type="component" value="Unassembled WGS sequence"/>
</dbReference>
<sequence length="85" mass="9403">MCLGVPGRVQEWLDQDPLFARARVEFAGVCRDVHMACVTDAKVGDYVVVHAGIAICIVDEQQAQTTLGELSRLDKMDRDDEAEKP</sequence>
<evidence type="ECO:0000256" key="1">
    <source>
        <dbReference type="ARBA" id="ARBA00006018"/>
    </source>
</evidence>
<dbReference type="PROSITE" id="PS01097">
    <property type="entry name" value="HUPF_HYPC"/>
    <property type="match status" value="1"/>
</dbReference>
<accession>A0A5C5ZUP4</accession>